<dbReference type="AlphaFoldDB" id="A0A2V2F219"/>
<dbReference type="RefSeq" id="WP_022938012.1">
    <property type="nucleotide sequence ID" value="NZ_BAABZA010000006.1"/>
</dbReference>
<keyword evidence="1" id="KW-0238">DNA-binding</keyword>
<dbReference type="SUPFAM" id="SSF47413">
    <property type="entry name" value="lambda repressor-like DNA-binding domains"/>
    <property type="match status" value="1"/>
</dbReference>
<feature type="transmembrane region" description="Helical" evidence="2">
    <location>
        <begin position="87"/>
        <end position="105"/>
    </location>
</feature>
<organism evidence="5 6">
    <name type="scientific">Dielma fastidiosa</name>
    <dbReference type="NCBI Taxonomy" id="1034346"/>
    <lineage>
        <taxon>Bacteria</taxon>
        <taxon>Bacillati</taxon>
        <taxon>Bacillota</taxon>
        <taxon>Erysipelotrichia</taxon>
        <taxon>Erysipelotrichales</taxon>
        <taxon>Erysipelotrichaceae</taxon>
        <taxon>Dielma</taxon>
    </lineage>
</organism>
<keyword evidence="2" id="KW-1133">Transmembrane helix</keyword>
<keyword evidence="2" id="KW-0812">Transmembrane</keyword>
<sequence>MKKQTLGEMIASLRKEQGMTQAVLADKMNVTDKAVSKWERDLSCPDINSMPKLAEILNVTVDELMQGKACPKNESIMNRINEVIQTVLKAIVVAMGTAVLVLSILDKLDLHTGFTLLGIGMLCIGIVLLQDRQHLS</sequence>
<dbReference type="InterPro" id="IPR010982">
    <property type="entry name" value="Lambda_DNA-bd_dom_sf"/>
</dbReference>
<dbReference type="Pfam" id="PF01381">
    <property type="entry name" value="HTH_3"/>
    <property type="match status" value="1"/>
</dbReference>
<feature type="transmembrane region" description="Helical" evidence="2">
    <location>
        <begin position="111"/>
        <end position="129"/>
    </location>
</feature>
<keyword evidence="6" id="KW-1185">Reference proteome</keyword>
<evidence type="ECO:0000313" key="4">
    <source>
        <dbReference type="EMBL" id="MDY5168321.1"/>
    </source>
</evidence>
<dbReference type="GO" id="GO:0003677">
    <property type="term" value="F:DNA binding"/>
    <property type="evidence" value="ECO:0007669"/>
    <property type="project" value="UniProtKB-KW"/>
</dbReference>
<evidence type="ECO:0000313" key="6">
    <source>
        <dbReference type="Proteomes" id="UP000247612"/>
    </source>
</evidence>
<reference evidence="4" key="2">
    <citation type="submission" date="2022-03" db="EMBL/GenBank/DDBJ databases">
        <title>First case of bacteraemia caused by Dielma fastidiosa in a patient hospitalised with diverticulitis.</title>
        <authorList>
            <person name="Forman-Ankjaer B."/>
            <person name="Hvid-Jensen F."/>
            <person name="Kobel C.M."/>
            <person name="Greve T."/>
        </authorList>
    </citation>
    <scope>NUCLEOTIDE SEQUENCE</scope>
    <source>
        <strain evidence="4">AUH_DF_2021</strain>
    </source>
</reference>
<gene>
    <name evidence="5" type="ORF">DES51_104217</name>
    <name evidence="4" type="ORF">MQE39_09355</name>
</gene>
<evidence type="ECO:0000256" key="1">
    <source>
        <dbReference type="ARBA" id="ARBA00023125"/>
    </source>
</evidence>
<dbReference type="STRING" id="1034346.GCA_000313565_01709"/>
<dbReference type="SMART" id="SM00530">
    <property type="entry name" value="HTH_XRE"/>
    <property type="match status" value="1"/>
</dbReference>
<dbReference type="Proteomes" id="UP001276902">
    <property type="component" value="Unassembled WGS sequence"/>
</dbReference>
<dbReference type="CDD" id="cd00093">
    <property type="entry name" value="HTH_XRE"/>
    <property type="match status" value="1"/>
</dbReference>
<accession>A0A2V2F219</accession>
<dbReference type="PROSITE" id="PS50943">
    <property type="entry name" value="HTH_CROC1"/>
    <property type="match status" value="1"/>
</dbReference>
<feature type="domain" description="HTH cro/C1-type" evidence="3">
    <location>
        <begin position="10"/>
        <end position="64"/>
    </location>
</feature>
<proteinExistence type="predicted"/>
<protein>
    <submittedName>
        <fullName evidence="4">Helix-turn-helix domain-containing protein</fullName>
    </submittedName>
    <submittedName>
        <fullName evidence="5">Transcriptional regulator with XRE-family HTH domain</fullName>
    </submittedName>
</protein>
<dbReference type="PANTHER" id="PTHR46558:SF11">
    <property type="entry name" value="HTH-TYPE TRANSCRIPTIONAL REGULATOR XRE"/>
    <property type="match status" value="1"/>
</dbReference>
<dbReference type="Proteomes" id="UP000247612">
    <property type="component" value="Unassembled WGS sequence"/>
</dbReference>
<dbReference type="OrthoDB" id="9801008at2"/>
<evidence type="ECO:0000259" key="3">
    <source>
        <dbReference type="PROSITE" id="PS50943"/>
    </source>
</evidence>
<evidence type="ECO:0000313" key="5">
    <source>
        <dbReference type="EMBL" id="PXX80211.1"/>
    </source>
</evidence>
<reference evidence="5 6" key="1">
    <citation type="submission" date="2018-05" db="EMBL/GenBank/DDBJ databases">
        <title>Genomic Encyclopedia of Type Strains, Phase IV (KMG-IV): sequencing the most valuable type-strain genomes for metagenomic binning, comparative biology and taxonomic classification.</title>
        <authorList>
            <person name="Goeker M."/>
        </authorList>
    </citation>
    <scope>NUCLEOTIDE SEQUENCE [LARGE SCALE GENOMIC DNA]</scope>
    <source>
        <strain evidence="5 6">JC118</strain>
    </source>
</reference>
<comment type="caution">
    <text evidence="5">The sequence shown here is derived from an EMBL/GenBank/DDBJ whole genome shotgun (WGS) entry which is preliminary data.</text>
</comment>
<dbReference type="PANTHER" id="PTHR46558">
    <property type="entry name" value="TRACRIPTIONAL REGULATORY PROTEIN-RELATED-RELATED"/>
    <property type="match status" value="1"/>
</dbReference>
<name>A0A2V2F219_9FIRM</name>
<dbReference type="EMBL" id="JALDAW010000013">
    <property type="protein sequence ID" value="MDY5168321.1"/>
    <property type="molecule type" value="Genomic_DNA"/>
</dbReference>
<dbReference type="Gene3D" id="1.10.260.40">
    <property type="entry name" value="lambda repressor-like DNA-binding domains"/>
    <property type="match status" value="1"/>
</dbReference>
<evidence type="ECO:0000256" key="2">
    <source>
        <dbReference type="SAM" id="Phobius"/>
    </source>
</evidence>
<dbReference type="EMBL" id="QJKH01000004">
    <property type="protein sequence ID" value="PXX80211.1"/>
    <property type="molecule type" value="Genomic_DNA"/>
</dbReference>
<keyword evidence="2" id="KW-0472">Membrane</keyword>
<dbReference type="InterPro" id="IPR001387">
    <property type="entry name" value="Cro/C1-type_HTH"/>
</dbReference>